<gene>
    <name evidence="1" type="ORF">MNB_SM-5-791</name>
</gene>
<dbReference type="AlphaFoldDB" id="A0A1W1CBE8"/>
<proteinExistence type="predicted"/>
<evidence type="ECO:0000313" key="1">
    <source>
        <dbReference type="EMBL" id="SFV63042.1"/>
    </source>
</evidence>
<protein>
    <submittedName>
        <fullName evidence="1">Uncharacterized protein</fullName>
    </submittedName>
</protein>
<name>A0A1W1CBE8_9ZZZZ</name>
<reference evidence="1" key="1">
    <citation type="submission" date="2016-10" db="EMBL/GenBank/DDBJ databases">
        <authorList>
            <person name="de Groot N.N."/>
        </authorList>
    </citation>
    <scope>NUCLEOTIDE SEQUENCE</scope>
</reference>
<sequence length="254" mass="29389">MKKLLLLIVTVTLSFANSLQNLADRLSSVEKATLLKEFSNSSNKLYSGSSYKLKKGWNSFTTPKDGINVVKTFHDASKIKYILTYYPKGKLWAIYSPHKSFNDMLFLKYLEPHITFFILAKKDTIVEIKSNKVDGICKSISENRKKYASVTDSGIQRDYRLSSDAKILLQSRYYSHHDRGIYNDTRVTLIYPRIESDTKKIFKYGPANPKIALKFPKAYEGKPFYVYDFKQTKCFMGYFPSERIPPFPMLKALK</sequence>
<accession>A0A1W1CBE8</accession>
<organism evidence="1">
    <name type="scientific">hydrothermal vent metagenome</name>
    <dbReference type="NCBI Taxonomy" id="652676"/>
    <lineage>
        <taxon>unclassified sequences</taxon>
        <taxon>metagenomes</taxon>
        <taxon>ecological metagenomes</taxon>
    </lineage>
</organism>
<dbReference type="EMBL" id="FPHH01000069">
    <property type="protein sequence ID" value="SFV63042.1"/>
    <property type="molecule type" value="Genomic_DNA"/>
</dbReference>